<accession>A0AA41G176</accession>
<dbReference type="Proteomes" id="UP001166304">
    <property type="component" value="Unassembled WGS sequence"/>
</dbReference>
<dbReference type="EMBL" id="JAHQXE010000003">
    <property type="protein sequence ID" value="MBV0902525.1"/>
    <property type="molecule type" value="Genomic_DNA"/>
</dbReference>
<dbReference type="AlphaFoldDB" id="A0AA41G176"/>
<sequence length="214" mass="21674">MMATTHAFTTVALAALAAPALSEYAAPPLVLAAAFVGGLAPDADLLATHRKTLHFPACFTVLAAVLGAVALAAGTAALVLCTVTVAAAAVHSLSDVFAGSPEAEPWNPTTDIAVYNHLLGRWHRPRRYVRYSGAPEDFLLAAVGAGVAVASPATVGWMDGALLALLAATGLYSLSRKHLAAVTAAVGSLVPGALPSVAVEEADDGGSRLAVRFR</sequence>
<keyword evidence="1" id="KW-1133">Transmembrane helix</keyword>
<evidence type="ECO:0000256" key="1">
    <source>
        <dbReference type="SAM" id="Phobius"/>
    </source>
</evidence>
<proteinExistence type="predicted"/>
<comment type="caution">
    <text evidence="2">The sequence shown here is derived from an EMBL/GenBank/DDBJ whole genome shotgun (WGS) entry which is preliminary data.</text>
</comment>
<reference evidence="2" key="1">
    <citation type="submission" date="2021-06" db="EMBL/GenBank/DDBJ databases">
        <title>New haloarchaea isolates fom saline soil.</title>
        <authorList>
            <person name="Duran-Viseras A."/>
            <person name="Sanchez-Porro C.S."/>
            <person name="Ventosa A."/>
        </authorList>
    </citation>
    <scope>NUCLEOTIDE SEQUENCE</scope>
    <source>
        <strain evidence="2">JCM 18369</strain>
    </source>
</reference>
<keyword evidence="3" id="KW-1185">Reference proteome</keyword>
<keyword evidence="1" id="KW-0472">Membrane</keyword>
<feature type="transmembrane region" description="Helical" evidence="1">
    <location>
        <begin position="59"/>
        <end position="90"/>
    </location>
</feature>
<organism evidence="2 3">
    <name type="scientific">Haloarcula salina</name>
    <dbReference type="NCBI Taxonomy" id="1429914"/>
    <lineage>
        <taxon>Archaea</taxon>
        <taxon>Methanobacteriati</taxon>
        <taxon>Methanobacteriota</taxon>
        <taxon>Stenosarchaea group</taxon>
        <taxon>Halobacteria</taxon>
        <taxon>Halobacteriales</taxon>
        <taxon>Haloarculaceae</taxon>
        <taxon>Haloarcula</taxon>
    </lineage>
</organism>
<keyword evidence="1" id="KW-0812">Transmembrane</keyword>
<evidence type="ECO:0000313" key="2">
    <source>
        <dbReference type="EMBL" id="MBV0902525.1"/>
    </source>
</evidence>
<keyword evidence="2" id="KW-0378">Hydrolase</keyword>
<feature type="transmembrane region" description="Helical" evidence="1">
    <location>
        <begin position="138"/>
        <end position="167"/>
    </location>
</feature>
<name>A0AA41G176_9EURY</name>
<protein>
    <submittedName>
        <fullName evidence="2">Metal-dependent hydrolase</fullName>
    </submittedName>
</protein>
<evidence type="ECO:0000313" key="3">
    <source>
        <dbReference type="Proteomes" id="UP001166304"/>
    </source>
</evidence>
<gene>
    <name evidence="2" type="ORF">KTS37_12065</name>
</gene>
<dbReference type="GO" id="GO:0016787">
    <property type="term" value="F:hydrolase activity"/>
    <property type="evidence" value="ECO:0007669"/>
    <property type="project" value="UniProtKB-KW"/>
</dbReference>